<proteinExistence type="predicted"/>
<evidence type="ECO:0000256" key="3">
    <source>
        <dbReference type="ARBA" id="ARBA00023212"/>
    </source>
</evidence>
<dbReference type="AlphaFoldDB" id="A0A068WNN5"/>
<dbReference type="GO" id="GO:0006915">
    <property type="term" value="P:apoptotic process"/>
    <property type="evidence" value="ECO:0007669"/>
    <property type="project" value="TreeGrafter"/>
</dbReference>
<evidence type="ECO:0000256" key="2">
    <source>
        <dbReference type="ARBA" id="ARBA00022490"/>
    </source>
</evidence>
<evidence type="ECO:0000313" key="6">
    <source>
        <dbReference type="Proteomes" id="UP000492820"/>
    </source>
</evidence>
<keyword evidence="3" id="KW-0206">Cytoskeleton</keyword>
<evidence type="ECO:0000313" key="5">
    <source>
        <dbReference type="EMBL" id="CDS21381.1"/>
    </source>
</evidence>
<keyword evidence="5" id="KW-0416">Keratin</keyword>
<gene>
    <name evidence="5" type="ORF">EgrG_000178600</name>
</gene>
<dbReference type="Proteomes" id="UP000492820">
    <property type="component" value="Unassembled WGS sequence"/>
</dbReference>
<keyword evidence="4" id="KW-0175">Coiled coil</keyword>
<evidence type="ECO:0000313" key="7">
    <source>
        <dbReference type="WBParaSite" id="EgrG_000178600"/>
    </source>
</evidence>
<evidence type="ECO:0000256" key="4">
    <source>
        <dbReference type="SAM" id="Coils"/>
    </source>
</evidence>
<protein>
    <submittedName>
        <fullName evidence="5 7">Trichoplein keratin filament binding protein</fullName>
    </submittedName>
</protein>
<comment type="subcellular location">
    <subcellularLocation>
        <location evidence="1">Cytoplasm</location>
        <location evidence="1">Cytoskeleton</location>
    </subcellularLocation>
</comment>
<dbReference type="EMBL" id="LK028583">
    <property type="protein sequence ID" value="CDS21381.1"/>
    <property type="molecule type" value="Genomic_DNA"/>
</dbReference>
<dbReference type="WBParaSite" id="EgrG_000178600">
    <property type="protein sequence ID" value="EgrG_000178600"/>
    <property type="gene ID" value="EgrG_000178600"/>
</dbReference>
<reference evidence="5" key="2">
    <citation type="submission" date="2014-06" db="EMBL/GenBank/DDBJ databases">
        <authorList>
            <person name="Aslett M."/>
        </authorList>
    </citation>
    <scope>NUCLEOTIDE SEQUENCE</scope>
</reference>
<sequence>MRMMPNVRTKNIYEAVMHRQKMAEAKKQCEQIENKRFFQDSDVRARQEKRWTSETSFNNSMMAYLLPDKETVLSNLEARKSKLRSLLRKEADFYENEQFSTKRSLVTSLHNGMAEKLDSMNGQSENAMSDGEASGAVESKTVVYDSHRSDGRQRDVALQRKLDELKQFERETEELERIEKEALEDQKLLQRLATERLETDETRRQRRFEKVLLRQHTAALIRRSRQVQTEITTDLAWIDRLLAFEGEEEGKAEGEGPRSRINVVKEMLEEDLRHEARRERDMDDMLASEAAELAKRREQKWKCQEEARERLLNDVLSMCQDRVDSRLQALKQMKLARAERHEALKREINAAELQWKPPFQMEQSNDKDCDKLVKTEEANSRSSHAEAVFEETLRKEAEKLNISVDELKKVASGMGFSKAPFTGNQHKTQLW</sequence>
<reference evidence="5 6" key="1">
    <citation type="journal article" date="2013" name="Nature">
        <title>The genomes of four tapeworm species reveal adaptations to parasitism.</title>
        <authorList>
            <person name="Tsai I.J."/>
            <person name="Zarowiecki M."/>
            <person name="Holroyd N."/>
            <person name="Garciarrubio A."/>
            <person name="Sanchez-Flores A."/>
            <person name="Brooks K.L."/>
            <person name="Tracey A."/>
            <person name="Bobes R.J."/>
            <person name="Fragoso G."/>
            <person name="Sciutto E."/>
            <person name="Aslett M."/>
            <person name="Beasley H."/>
            <person name="Bennett H.M."/>
            <person name="Cai J."/>
            <person name="Camicia F."/>
            <person name="Clark R."/>
            <person name="Cucher M."/>
            <person name="De Silva N."/>
            <person name="Day T.A."/>
            <person name="Deplazes P."/>
            <person name="Estrada K."/>
            <person name="Fernandez C."/>
            <person name="Holland P.W."/>
            <person name="Hou J."/>
            <person name="Hu S."/>
            <person name="Huckvale T."/>
            <person name="Hung S.S."/>
            <person name="Kamenetzky L."/>
            <person name="Keane J.A."/>
            <person name="Kiss F."/>
            <person name="Koziol U."/>
            <person name="Lambert O."/>
            <person name="Liu K."/>
            <person name="Luo X."/>
            <person name="Luo Y."/>
            <person name="Macchiaroli N."/>
            <person name="Nichol S."/>
            <person name="Paps J."/>
            <person name="Parkinson J."/>
            <person name="Pouchkina-Stantcheva N."/>
            <person name="Riddiford N."/>
            <person name="Rosenzvit M."/>
            <person name="Salinas G."/>
            <person name="Wasmuth J.D."/>
            <person name="Zamanian M."/>
            <person name="Zheng Y."/>
            <person name="Cai X."/>
            <person name="Soberon X."/>
            <person name="Olson P.D."/>
            <person name="Laclette J.P."/>
            <person name="Brehm K."/>
            <person name="Berriman M."/>
            <person name="Garciarrubio A."/>
            <person name="Bobes R.J."/>
            <person name="Fragoso G."/>
            <person name="Sanchez-Flores A."/>
            <person name="Estrada K."/>
            <person name="Cevallos M.A."/>
            <person name="Morett E."/>
            <person name="Gonzalez V."/>
            <person name="Portillo T."/>
            <person name="Ochoa-Leyva A."/>
            <person name="Jose M.V."/>
            <person name="Sciutto E."/>
            <person name="Landa A."/>
            <person name="Jimenez L."/>
            <person name="Valdes V."/>
            <person name="Carrero J.C."/>
            <person name="Larralde C."/>
            <person name="Morales-Montor J."/>
            <person name="Limon-Lason J."/>
            <person name="Soberon X."/>
            <person name="Laclette J.P."/>
        </authorList>
    </citation>
    <scope>NUCLEOTIDE SEQUENCE [LARGE SCALE GENOMIC DNA]</scope>
</reference>
<evidence type="ECO:0000256" key="1">
    <source>
        <dbReference type="ARBA" id="ARBA00004245"/>
    </source>
</evidence>
<accession>A0A068WNN5</accession>
<organism evidence="5">
    <name type="scientific">Echinococcus granulosus</name>
    <name type="common">Hydatid tapeworm</name>
    <dbReference type="NCBI Taxonomy" id="6210"/>
    <lineage>
        <taxon>Eukaryota</taxon>
        <taxon>Metazoa</taxon>
        <taxon>Spiralia</taxon>
        <taxon>Lophotrochozoa</taxon>
        <taxon>Platyhelminthes</taxon>
        <taxon>Cestoda</taxon>
        <taxon>Eucestoda</taxon>
        <taxon>Cyclophyllidea</taxon>
        <taxon>Taeniidae</taxon>
        <taxon>Echinococcus</taxon>
        <taxon>Echinococcus granulosus group</taxon>
    </lineage>
</organism>
<dbReference type="GO" id="GO:0045095">
    <property type="term" value="C:keratin filament"/>
    <property type="evidence" value="ECO:0007669"/>
    <property type="project" value="TreeGrafter"/>
</dbReference>
<name>A0A068WNN5_ECHGR</name>
<dbReference type="PANTHER" id="PTHR31183:SF2">
    <property type="entry name" value="TRICHOPLEIN KERATIN FILAMENT-BINDING PROTEIN"/>
    <property type="match status" value="1"/>
</dbReference>
<reference evidence="7" key="3">
    <citation type="submission" date="2020-10" db="UniProtKB">
        <authorList>
            <consortium name="WormBaseParasite"/>
        </authorList>
    </citation>
    <scope>IDENTIFICATION</scope>
</reference>
<keyword evidence="2" id="KW-0963">Cytoplasm</keyword>
<dbReference type="PANTHER" id="PTHR31183">
    <property type="entry name" value="TRICHOPLEIN KERATIN FILAMENT-BINDING PROTEIN FAMILY MEMBER"/>
    <property type="match status" value="1"/>
</dbReference>
<feature type="coiled-coil region" evidence="4">
    <location>
        <begin position="158"/>
        <end position="195"/>
    </location>
</feature>
<dbReference type="InterPro" id="IPR043596">
    <property type="entry name" value="CFAP53/TCHP"/>
</dbReference>
<dbReference type="OrthoDB" id="6270329at2759"/>